<evidence type="ECO:0000259" key="3">
    <source>
        <dbReference type="PROSITE" id="PS51083"/>
    </source>
</evidence>
<dbReference type="OrthoDB" id="18412at2759"/>
<dbReference type="InterPro" id="IPR007529">
    <property type="entry name" value="Znf_HIT"/>
</dbReference>
<evidence type="ECO:0000313" key="4">
    <source>
        <dbReference type="Proteomes" id="UP001652626"/>
    </source>
</evidence>
<feature type="region of interest" description="Disordered" evidence="2">
    <location>
        <begin position="33"/>
        <end position="64"/>
    </location>
</feature>
<keyword evidence="1" id="KW-0862">Zinc</keyword>
<feature type="domain" description="HIT-type" evidence="3">
    <location>
        <begin position="4"/>
        <end position="36"/>
    </location>
</feature>
<dbReference type="OMA" id="CNEAQSK"/>
<dbReference type="Pfam" id="PF21373">
    <property type="entry name" value="ZNHIT3_C"/>
    <property type="match status" value="1"/>
</dbReference>
<keyword evidence="4" id="KW-1185">Reference proteome</keyword>
<dbReference type="GeneID" id="113403320"/>
<dbReference type="AlphaFoldDB" id="A0A8B8ISV4"/>
<dbReference type="PROSITE" id="PS51083">
    <property type="entry name" value="ZF_HIT"/>
    <property type="match status" value="1"/>
</dbReference>
<accession>A0A8B8ISV4</accession>
<name>A0A8B8ISV4_VANTA</name>
<proteinExistence type="predicted"/>
<keyword evidence="1" id="KW-0479">Metal-binding</keyword>
<dbReference type="InterPro" id="IPR048371">
    <property type="entry name" value="ZNHIT3_C"/>
</dbReference>
<dbReference type="Proteomes" id="UP001652626">
    <property type="component" value="Chromosome 13"/>
</dbReference>
<keyword evidence="1" id="KW-0863">Zinc-finger</keyword>
<reference evidence="5" key="1">
    <citation type="submission" date="2025-08" db="UniProtKB">
        <authorList>
            <consortium name="RefSeq"/>
        </authorList>
    </citation>
    <scope>IDENTIFICATION</scope>
    <source>
        <tissue evidence="5">Whole body</tissue>
    </source>
</reference>
<dbReference type="GO" id="GO:0008270">
    <property type="term" value="F:zinc ion binding"/>
    <property type="evidence" value="ECO:0007669"/>
    <property type="project" value="UniProtKB-UniRule"/>
</dbReference>
<organism evidence="4 5">
    <name type="scientific">Vanessa tameamea</name>
    <name type="common">Kamehameha butterfly</name>
    <dbReference type="NCBI Taxonomy" id="334116"/>
    <lineage>
        <taxon>Eukaryota</taxon>
        <taxon>Metazoa</taxon>
        <taxon>Ecdysozoa</taxon>
        <taxon>Arthropoda</taxon>
        <taxon>Hexapoda</taxon>
        <taxon>Insecta</taxon>
        <taxon>Pterygota</taxon>
        <taxon>Neoptera</taxon>
        <taxon>Endopterygota</taxon>
        <taxon>Lepidoptera</taxon>
        <taxon>Glossata</taxon>
        <taxon>Ditrysia</taxon>
        <taxon>Papilionoidea</taxon>
        <taxon>Nymphalidae</taxon>
        <taxon>Nymphalinae</taxon>
        <taxon>Vanessa</taxon>
    </lineage>
</organism>
<dbReference type="RefSeq" id="XP_026499607.2">
    <property type="nucleotide sequence ID" value="XM_026643822.2"/>
</dbReference>
<evidence type="ECO:0000313" key="5">
    <source>
        <dbReference type="RefSeq" id="XP_026499607.2"/>
    </source>
</evidence>
<protein>
    <submittedName>
        <fullName evidence="5">Zinc finger HIT domain-containing protein 3</fullName>
    </submittedName>
</protein>
<dbReference type="Pfam" id="PF04438">
    <property type="entry name" value="zf-HIT"/>
    <property type="match status" value="1"/>
</dbReference>
<sequence length="129" mass="14713">MDYCIQCGEDSKYKCPICREPYCSVACCKLHKESPCSPPPSQVQAPKEESPNIDEFPTDDTVPPERLKLLEQSTELRKCLQNPHVREILEILDSSPHPDLLINQYMQEPIFTEFVDACLNVVQNSSNDE</sequence>
<dbReference type="Gene3D" id="3.30.60.190">
    <property type="match status" value="1"/>
</dbReference>
<dbReference type="SUPFAM" id="SSF144232">
    <property type="entry name" value="HIT/MYND zinc finger-like"/>
    <property type="match status" value="1"/>
</dbReference>
<dbReference type="CDD" id="cd23024">
    <property type="entry name" value="zf-HIT_ZNHIT2-3"/>
    <property type="match status" value="1"/>
</dbReference>
<evidence type="ECO:0000256" key="1">
    <source>
        <dbReference type="PROSITE-ProRule" id="PRU00453"/>
    </source>
</evidence>
<gene>
    <name evidence="5" type="primary">LOC113403320</name>
</gene>
<evidence type="ECO:0000256" key="2">
    <source>
        <dbReference type="SAM" id="MobiDB-lite"/>
    </source>
</evidence>